<protein>
    <submittedName>
        <fullName evidence="1">Uncharacterized protein</fullName>
    </submittedName>
</protein>
<dbReference type="Proteomes" id="UP000536604">
    <property type="component" value="Unassembled WGS sequence"/>
</dbReference>
<accession>A0A841IL78</accession>
<dbReference type="RefSeq" id="WP_184289621.1">
    <property type="nucleotide sequence ID" value="NZ_JACHJO010000004.1"/>
</dbReference>
<dbReference type="AlphaFoldDB" id="A0A841IL78"/>
<dbReference type="EMBL" id="JACHJO010000004">
    <property type="protein sequence ID" value="MBB6119549.1"/>
    <property type="molecule type" value="Genomic_DNA"/>
</dbReference>
<evidence type="ECO:0000313" key="1">
    <source>
        <dbReference type="EMBL" id="MBB6119549.1"/>
    </source>
</evidence>
<gene>
    <name evidence="1" type="ORF">FHS13_001498</name>
</gene>
<keyword evidence="2" id="KW-1185">Reference proteome</keyword>
<reference evidence="1 2" key="1">
    <citation type="submission" date="2020-08" db="EMBL/GenBank/DDBJ databases">
        <title>Genomic Encyclopedia of Type Strains, Phase III (KMG-III): the genomes of soil and plant-associated and newly described type strains.</title>
        <authorList>
            <person name="Whitman W."/>
        </authorList>
    </citation>
    <scope>NUCLEOTIDE SEQUENCE [LARGE SCALE GENOMIC DNA]</scope>
    <source>
        <strain evidence="1 2">CECT 8712</strain>
    </source>
</reference>
<evidence type="ECO:0000313" key="2">
    <source>
        <dbReference type="Proteomes" id="UP000536604"/>
    </source>
</evidence>
<proteinExistence type="predicted"/>
<organism evidence="1 2">
    <name type="scientific">Nocardiopsis algeriensis</name>
    <dbReference type="NCBI Taxonomy" id="1478215"/>
    <lineage>
        <taxon>Bacteria</taxon>
        <taxon>Bacillati</taxon>
        <taxon>Actinomycetota</taxon>
        <taxon>Actinomycetes</taxon>
        <taxon>Streptosporangiales</taxon>
        <taxon>Nocardiopsidaceae</taxon>
        <taxon>Nocardiopsis</taxon>
    </lineage>
</organism>
<name>A0A841IL78_9ACTN</name>
<comment type="caution">
    <text evidence="1">The sequence shown here is derived from an EMBL/GenBank/DDBJ whole genome shotgun (WGS) entry which is preliminary data.</text>
</comment>
<sequence>MPGFANDDAVHLDRPEHLDALFGITMELASELWVMRDRLAVIEQLLDERGTLTRDDIERTQPQGENAERLARERERFLTRVFESAARPGGK</sequence>